<comment type="caution">
    <text evidence="1">The sequence shown here is derived from an EMBL/GenBank/DDBJ whole genome shotgun (WGS) entry which is preliminary data.</text>
</comment>
<evidence type="ECO:0000313" key="1">
    <source>
        <dbReference type="EMBL" id="RLN42934.1"/>
    </source>
</evidence>
<protein>
    <submittedName>
        <fullName evidence="1">Uncharacterized protein</fullName>
    </submittedName>
</protein>
<accession>A0A3L6TW42</accession>
<dbReference type="Proteomes" id="UP000275267">
    <property type="component" value="Unassembled WGS sequence"/>
</dbReference>
<dbReference type="EMBL" id="PQIB02000001">
    <property type="protein sequence ID" value="RLN42934.1"/>
    <property type="molecule type" value="Genomic_DNA"/>
</dbReference>
<name>A0A3L6TW42_PANMI</name>
<evidence type="ECO:0000313" key="2">
    <source>
        <dbReference type="Proteomes" id="UP000275267"/>
    </source>
</evidence>
<organism evidence="1 2">
    <name type="scientific">Panicum miliaceum</name>
    <name type="common">Proso millet</name>
    <name type="synonym">Broomcorn millet</name>
    <dbReference type="NCBI Taxonomy" id="4540"/>
    <lineage>
        <taxon>Eukaryota</taxon>
        <taxon>Viridiplantae</taxon>
        <taxon>Streptophyta</taxon>
        <taxon>Embryophyta</taxon>
        <taxon>Tracheophyta</taxon>
        <taxon>Spermatophyta</taxon>
        <taxon>Magnoliopsida</taxon>
        <taxon>Liliopsida</taxon>
        <taxon>Poales</taxon>
        <taxon>Poaceae</taxon>
        <taxon>PACMAD clade</taxon>
        <taxon>Panicoideae</taxon>
        <taxon>Panicodae</taxon>
        <taxon>Paniceae</taxon>
        <taxon>Panicinae</taxon>
        <taxon>Panicum</taxon>
        <taxon>Panicum sect. Panicum</taxon>
    </lineage>
</organism>
<gene>
    <name evidence="1" type="ORF">C2845_PM01G13000</name>
</gene>
<dbReference type="AlphaFoldDB" id="A0A3L6TW42"/>
<keyword evidence="2" id="KW-1185">Reference proteome</keyword>
<reference evidence="2" key="1">
    <citation type="journal article" date="2019" name="Nat. Commun.">
        <title>The genome of broomcorn millet.</title>
        <authorList>
            <person name="Zou C."/>
            <person name="Miki D."/>
            <person name="Li D."/>
            <person name="Tang Q."/>
            <person name="Xiao L."/>
            <person name="Rajput S."/>
            <person name="Deng P."/>
            <person name="Jia W."/>
            <person name="Huang R."/>
            <person name="Zhang M."/>
            <person name="Sun Y."/>
            <person name="Hu J."/>
            <person name="Fu X."/>
            <person name="Schnable P.S."/>
            <person name="Li F."/>
            <person name="Zhang H."/>
            <person name="Feng B."/>
            <person name="Zhu X."/>
            <person name="Liu R."/>
            <person name="Schnable J.C."/>
            <person name="Zhu J.-K."/>
            <person name="Zhang H."/>
        </authorList>
    </citation>
    <scope>NUCLEOTIDE SEQUENCE [LARGE SCALE GENOMIC DNA]</scope>
</reference>
<sequence length="110" mass="12340">MRVEDDGWRRRGDTDHLCLFLGPRSSFAIDAREFAGSAEVAGGCAYFFLRHLNYKEGEPLGTIAHRCVQVQLPGRHHHVCRRAAHFNSHLVHASAEDVSSATTRPRSMVQ</sequence>
<proteinExistence type="predicted"/>